<keyword evidence="3" id="KW-1185">Reference proteome</keyword>
<dbReference type="Gene3D" id="1.10.10.10">
    <property type="entry name" value="Winged helix-like DNA-binding domain superfamily/Winged helix DNA-binding domain"/>
    <property type="match status" value="1"/>
</dbReference>
<name>A0A919MQS1_9ACTN</name>
<evidence type="ECO:0000313" key="3">
    <source>
        <dbReference type="Proteomes" id="UP000647172"/>
    </source>
</evidence>
<dbReference type="Proteomes" id="UP000647172">
    <property type="component" value="Unassembled WGS sequence"/>
</dbReference>
<reference evidence="2" key="1">
    <citation type="submission" date="2021-01" db="EMBL/GenBank/DDBJ databases">
        <title>Whole genome shotgun sequence of Actinoplanes nipponensis NBRC 14063.</title>
        <authorList>
            <person name="Komaki H."/>
            <person name="Tamura T."/>
        </authorList>
    </citation>
    <scope>NUCLEOTIDE SEQUENCE</scope>
    <source>
        <strain evidence="2">NBRC 14063</strain>
    </source>
</reference>
<dbReference type="SUPFAM" id="SSF46785">
    <property type="entry name" value="Winged helix' DNA-binding domain"/>
    <property type="match status" value="1"/>
</dbReference>
<comment type="caution">
    <text evidence="2">The sequence shown here is derived from an EMBL/GenBank/DDBJ whole genome shotgun (WGS) entry which is preliminary data.</text>
</comment>
<proteinExistence type="predicted"/>
<protein>
    <submittedName>
        <fullName evidence="2">PadR family transcriptional regulator</fullName>
    </submittedName>
</protein>
<dbReference type="EMBL" id="BOMQ01000084">
    <property type="protein sequence ID" value="GIE53452.1"/>
    <property type="molecule type" value="Genomic_DNA"/>
</dbReference>
<feature type="domain" description="Transcription regulator PadR N-terminal" evidence="1">
    <location>
        <begin position="17"/>
        <end position="90"/>
    </location>
</feature>
<dbReference type="InterPro" id="IPR036390">
    <property type="entry name" value="WH_DNA-bd_sf"/>
</dbReference>
<dbReference type="PANTHER" id="PTHR33169:SF13">
    <property type="entry name" value="PADR-FAMILY TRANSCRIPTIONAL REGULATOR"/>
    <property type="match status" value="1"/>
</dbReference>
<dbReference type="AlphaFoldDB" id="A0A919MQS1"/>
<evidence type="ECO:0000259" key="1">
    <source>
        <dbReference type="Pfam" id="PF03551"/>
    </source>
</evidence>
<dbReference type="InterPro" id="IPR036388">
    <property type="entry name" value="WH-like_DNA-bd_sf"/>
</dbReference>
<dbReference type="Pfam" id="PF03551">
    <property type="entry name" value="PadR"/>
    <property type="match status" value="1"/>
</dbReference>
<organism evidence="2 3">
    <name type="scientific">Actinoplanes nipponensis</name>
    <dbReference type="NCBI Taxonomy" id="135950"/>
    <lineage>
        <taxon>Bacteria</taxon>
        <taxon>Bacillati</taxon>
        <taxon>Actinomycetota</taxon>
        <taxon>Actinomycetes</taxon>
        <taxon>Micromonosporales</taxon>
        <taxon>Micromonosporaceae</taxon>
        <taxon>Actinoplanes</taxon>
    </lineage>
</organism>
<accession>A0A919MQS1</accession>
<sequence>MLPDMTDTPLREPTFLVLTALAAGPQHGYAVIEDVARMTDGRVRLRAGTLYAALDRLRTDGLIEVDREEVVQSRLRRYYRLTGVGEKRLAAESSRLRQQATLAEGRLRARHDLGGAPA</sequence>
<gene>
    <name evidence="2" type="ORF">Ani05nite_69860</name>
</gene>
<dbReference type="PANTHER" id="PTHR33169">
    <property type="entry name" value="PADR-FAMILY TRANSCRIPTIONAL REGULATOR"/>
    <property type="match status" value="1"/>
</dbReference>
<evidence type="ECO:0000313" key="2">
    <source>
        <dbReference type="EMBL" id="GIE53452.1"/>
    </source>
</evidence>
<dbReference type="InterPro" id="IPR005149">
    <property type="entry name" value="Tscrpt_reg_PadR_N"/>
</dbReference>
<dbReference type="InterPro" id="IPR052509">
    <property type="entry name" value="Metal_resp_DNA-bind_regulator"/>
</dbReference>